<protein>
    <submittedName>
        <fullName evidence="14">Homeobox A2b</fullName>
    </submittedName>
</protein>
<evidence type="ECO:0000256" key="2">
    <source>
        <dbReference type="ARBA" id="ARBA00004123"/>
    </source>
</evidence>
<sequence length="363" mass="40231">MNYEFEQESGFINSQPSLAECLTSFPPVSDSFQSSSIKSSTLSLSTLIPPPFEQTIPSLNAGSHPGHDRPKHSLNGCSPLPAASLPPEYPWMKEKKTTKKNPISVSAAAAVESGPVCFSLKDANDIAENSSAASRRLRTAYTNTQLLELEKEFHFNKYLCRPRRVEIAASLDLTERQVKVWFQNRRMKHKRQTQCKENHNLDGRLIRVEEAGNTEKSVLEQTINNVSGALLESEDYLFDENNDSPDVPQDMHPGDYQNFIHSPINSSDENLKHFSNQSPSGQVCISTMGSGSSSDMDNCSPPALDLSPFQDLQIFSPDPCLHLSNSMSPSLSKSLDGSVDISKDSLDFFSDTLTAINMQQMDY</sequence>
<dbReference type="CDD" id="cd00086">
    <property type="entry name" value="homeodomain"/>
    <property type="match status" value="1"/>
</dbReference>
<keyword evidence="5 10" id="KW-0238">DNA-binding</keyword>
<dbReference type="Gene3D" id="1.10.10.60">
    <property type="entry name" value="Homeodomain-like"/>
    <property type="match status" value="1"/>
</dbReference>
<evidence type="ECO:0000256" key="11">
    <source>
        <dbReference type="RuleBase" id="RU000682"/>
    </source>
</evidence>
<dbReference type="PROSITE" id="PS50071">
    <property type="entry name" value="HOMEOBOX_2"/>
    <property type="match status" value="1"/>
</dbReference>
<dbReference type="CTD" id="30325"/>
<keyword evidence="6 10" id="KW-0371">Homeobox</keyword>
<keyword evidence="7" id="KW-0804">Transcription</keyword>
<dbReference type="AlphaFoldDB" id="A0A3B3SA89"/>
<comment type="subcellular location">
    <subcellularLocation>
        <location evidence="2 10 11">Nucleus</location>
    </subcellularLocation>
</comment>
<dbReference type="InterPro" id="IPR020479">
    <property type="entry name" value="HD_metazoa"/>
</dbReference>
<dbReference type="PRINTS" id="PR00024">
    <property type="entry name" value="HOMEOBOX"/>
</dbReference>
<evidence type="ECO:0000256" key="5">
    <source>
        <dbReference type="ARBA" id="ARBA00023125"/>
    </source>
</evidence>
<dbReference type="PROSITE" id="PS00032">
    <property type="entry name" value="ANTENNAPEDIA"/>
    <property type="match status" value="1"/>
</dbReference>
<dbReference type="SUPFAM" id="SSF46689">
    <property type="entry name" value="Homeodomain-like"/>
    <property type="match status" value="1"/>
</dbReference>
<dbReference type="PROSITE" id="PS00027">
    <property type="entry name" value="HOMEOBOX_1"/>
    <property type="match status" value="1"/>
</dbReference>
<dbReference type="PANTHER" id="PTHR45664">
    <property type="entry name" value="PROTEIN ZERKNUELLT 1-RELATED"/>
    <property type="match status" value="1"/>
</dbReference>
<evidence type="ECO:0000313" key="15">
    <source>
        <dbReference type="Proteomes" id="UP000261540"/>
    </source>
</evidence>
<dbReference type="Pfam" id="PF00046">
    <property type="entry name" value="Homeodomain"/>
    <property type="match status" value="1"/>
</dbReference>
<dbReference type="GeneID" id="111839028"/>
<comment type="function">
    <text evidence="1">Sequence-specific transcription factor which is part of a developmental regulatory system that provides cells with specific positional identities on the anterior-posterior axis.</text>
</comment>
<comment type="similarity">
    <text evidence="9">Belongs to the Antp homeobox family. Proboscipedia subfamily.</text>
</comment>
<dbReference type="KEGG" id="pki:111839028"/>
<dbReference type="Ensembl" id="ENSPKIT00000008150.1">
    <property type="protein sequence ID" value="ENSPKIP00000027383.1"/>
    <property type="gene ID" value="ENSPKIG00000009468.1"/>
</dbReference>
<name>A0A3B3SA89_9TELE</name>
<dbReference type="OrthoDB" id="6159439at2759"/>
<dbReference type="FunFam" id="1.10.10.60:FF:000145">
    <property type="entry name" value="homeobox protein Hox-A2"/>
    <property type="match status" value="1"/>
</dbReference>
<feature type="DNA-binding region" description="Homeobox" evidence="10">
    <location>
        <begin position="134"/>
        <end position="193"/>
    </location>
</feature>
<evidence type="ECO:0000256" key="7">
    <source>
        <dbReference type="ARBA" id="ARBA00023163"/>
    </source>
</evidence>
<keyword evidence="3" id="KW-0217">Developmental protein</keyword>
<evidence type="ECO:0000256" key="10">
    <source>
        <dbReference type="PROSITE-ProRule" id="PRU00108"/>
    </source>
</evidence>
<evidence type="ECO:0000256" key="6">
    <source>
        <dbReference type="ARBA" id="ARBA00023155"/>
    </source>
</evidence>
<keyword evidence="4" id="KW-0805">Transcription regulation</keyword>
<accession>A0A3B3SA89</accession>
<dbReference type="PANTHER" id="PTHR45664:SF3">
    <property type="entry name" value="HOMEOBOX PROTEIN HOX-A2"/>
    <property type="match status" value="1"/>
</dbReference>
<evidence type="ECO:0000256" key="9">
    <source>
        <dbReference type="ARBA" id="ARBA00038135"/>
    </source>
</evidence>
<keyword evidence="15" id="KW-1185">Reference proteome</keyword>
<evidence type="ECO:0000256" key="8">
    <source>
        <dbReference type="ARBA" id="ARBA00023242"/>
    </source>
</evidence>
<keyword evidence="8 10" id="KW-0539">Nucleus</keyword>
<dbReference type="GO" id="GO:0000981">
    <property type="term" value="F:DNA-binding transcription factor activity, RNA polymerase II-specific"/>
    <property type="evidence" value="ECO:0007669"/>
    <property type="project" value="InterPro"/>
</dbReference>
<dbReference type="GO" id="GO:0000978">
    <property type="term" value="F:RNA polymerase II cis-regulatory region sequence-specific DNA binding"/>
    <property type="evidence" value="ECO:0007669"/>
    <property type="project" value="TreeGrafter"/>
</dbReference>
<evidence type="ECO:0000259" key="13">
    <source>
        <dbReference type="PROSITE" id="PS50071"/>
    </source>
</evidence>
<evidence type="ECO:0000256" key="1">
    <source>
        <dbReference type="ARBA" id="ARBA00003263"/>
    </source>
</evidence>
<reference evidence="14" key="2">
    <citation type="submission" date="2025-09" db="UniProtKB">
        <authorList>
            <consortium name="Ensembl"/>
        </authorList>
    </citation>
    <scope>IDENTIFICATION</scope>
</reference>
<evidence type="ECO:0000256" key="12">
    <source>
        <dbReference type="SAM" id="MobiDB-lite"/>
    </source>
</evidence>
<proteinExistence type="inferred from homology"/>
<dbReference type="SMART" id="SM00389">
    <property type="entry name" value="HOX"/>
    <property type="match status" value="1"/>
</dbReference>
<dbReference type="InterPro" id="IPR001356">
    <property type="entry name" value="HD"/>
</dbReference>
<evidence type="ECO:0000313" key="14">
    <source>
        <dbReference type="Ensembl" id="ENSPKIP00000027383.1"/>
    </source>
</evidence>
<dbReference type="GO" id="GO:0005634">
    <property type="term" value="C:nucleus"/>
    <property type="evidence" value="ECO:0007669"/>
    <property type="project" value="UniProtKB-SubCell"/>
</dbReference>
<dbReference type="Proteomes" id="UP000261540">
    <property type="component" value="Unplaced"/>
</dbReference>
<feature type="domain" description="Homeobox" evidence="13">
    <location>
        <begin position="132"/>
        <end position="192"/>
    </location>
</feature>
<organism evidence="14 15">
    <name type="scientific">Paramormyrops kingsleyae</name>
    <dbReference type="NCBI Taxonomy" id="1676925"/>
    <lineage>
        <taxon>Eukaryota</taxon>
        <taxon>Metazoa</taxon>
        <taxon>Chordata</taxon>
        <taxon>Craniata</taxon>
        <taxon>Vertebrata</taxon>
        <taxon>Euteleostomi</taxon>
        <taxon>Actinopterygii</taxon>
        <taxon>Neopterygii</taxon>
        <taxon>Teleostei</taxon>
        <taxon>Osteoglossocephala</taxon>
        <taxon>Osteoglossomorpha</taxon>
        <taxon>Osteoglossiformes</taxon>
        <taxon>Mormyridae</taxon>
        <taxon>Paramormyrops</taxon>
    </lineage>
</organism>
<dbReference type="GeneTree" id="ENSGT00940000155029"/>
<feature type="region of interest" description="Disordered" evidence="12">
    <location>
        <begin position="53"/>
        <end position="79"/>
    </location>
</feature>
<dbReference type="InterPro" id="IPR017970">
    <property type="entry name" value="Homeobox_CS"/>
</dbReference>
<dbReference type="InterPro" id="IPR001827">
    <property type="entry name" value="Homeobox_Antennapedia_CS"/>
</dbReference>
<dbReference type="InterPro" id="IPR009057">
    <property type="entry name" value="Homeodomain-like_sf"/>
</dbReference>
<evidence type="ECO:0000256" key="3">
    <source>
        <dbReference type="ARBA" id="ARBA00022473"/>
    </source>
</evidence>
<dbReference type="RefSeq" id="XP_023658358.1">
    <property type="nucleotide sequence ID" value="XM_023802590.2"/>
</dbReference>
<reference evidence="14" key="1">
    <citation type="submission" date="2025-08" db="UniProtKB">
        <authorList>
            <consortium name="Ensembl"/>
        </authorList>
    </citation>
    <scope>IDENTIFICATION</scope>
</reference>
<evidence type="ECO:0000256" key="4">
    <source>
        <dbReference type="ARBA" id="ARBA00023015"/>
    </source>
</evidence>
<dbReference type="STRING" id="1676925.ENSPKIP00000027383"/>